<dbReference type="InParanoid" id="E9H8X1"/>
<dbReference type="EMBL" id="GL732606">
    <property type="protein sequence ID" value="EFX71798.1"/>
    <property type="molecule type" value="Genomic_DNA"/>
</dbReference>
<sequence length="51" mass="5654">MLKKFKMEGCNPVGTPAEPGLQLSSNMSPQQDKEMEEMKQIPYKEAVGALL</sequence>
<evidence type="ECO:0000313" key="2">
    <source>
        <dbReference type="EMBL" id="EFX71798.1"/>
    </source>
</evidence>
<dbReference type="HOGENOM" id="CLU_204263_1_0_1"/>
<protein>
    <submittedName>
        <fullName evidence="2">Uncharacterized protein</fullName>
    </submittedName>
</protein>
<evidence type="ECO:0000256" key="1">
    <source>
        <dbReference type="SAM" id="MobiDB-lite"/>
    </source>
</evidence>
<proteinExistence type="predicted"/>
<evidence type="ECO:0000313" key="3">
    <source>
        <dbReference type="Proteomes" id="UP000000305"/>
    </source>
</evidence>
<reference evidence="2 3" key="1">
    <citation type="journal article" date="2011" name="Science">
        <title>The ecoresponsive genome of Daphnia pulex.</title>
        <authorList>
            <person name="Colbourne J.K."/>
            <person name="Pfrender M.E."/>
            <person name="Gilbert D."/>
            <person name="Thomas W.K."/>
            <person name="Tucker A."/>
            <person name="Oakley T.H."/>
            <person name="Tokishita S."/>
            <person name="Aerts A."/>
            <person name="Arnold G.J."/>
            <person name="Basu M.K."/>
            <person name="Bauer D.J."/>
            <person name="Caceres C.E."/>
            <person name="Carmel L."/>
            <person name="Casola C."/>
            <person name="Choi J.H."/>
            <person name="Detter J.C."/>
            <person name="Dong Q."/>
            <person name="Dusheyko S."/>
            <person name="Eads B.D."/>
            <person name="Frohlich T."/>
            <person name="Geiler-Samerotte K.A."/>
            <person name="Gerlach D."/>
            <person name="Hatcher P."/>
            <person name="Jogdeo S."/>
            <person name="Krijgsveld J."/>
            <person name="Kriventseva E.V."/>
            <person name="Kultz D."/>
            <person name="Laforsch C."/>
            <person name="Lindquist E."/>
            <person name="Lopez J."/>
            <person name="Manak J.R."/>
            <person name="Muller J."/>
            <person name="Pangilinan J."/>
            <person name="Patwardhan R.P."/>
            <person name="Pitluck S."/>
            <person name="Pritham E.J."/>
            <person name="Rechtsteiner A."/>
            <person name="Rho M."/>
            <person name="Rogozin I.B."/>
            <person name="Sakarya O."/>
            <person name="Salamov A."/>
            <person name="Schaack S."/>
            <person name="Shapiro H."/>
            <person name="Shiga Y."/>
            <person name="Skalitzky C."/>
            <person name="Smith Z."/>
            <person name="Souvorov A."/>
            <person name="Sung W."/>
            <person name="Tang Z."/>
            <person name="Tsuchiya D."/>
            <person name="Tu H."/>
            <person name="Vos H."/>
            <person name="Wang M."/>
            <person name="Wolf Y.I."/>
            <person name="Yamagata H."/>
            <person name="Yamada T."/>
            <person name="Ye Y."/>
            <person name="Shaw J.R."/>
            <person name="Andrews J."/>
            <person name="Crease T.J."/>
            <person name="Tang H."/>
            <person name="Lucas S.M."/>
            <person name="Robertson H.M."/>
            <person name="Bork P."/>
            <person name="Koonin E.V."/>
            <person name="Zdobnov E.M."/>
            <person name="Grigoriev I.V."/>
            <person name="Lynch M."/>
            <person name="Boore J.L."/>
        </authorList>
    </citation>
    <scope>NUCLEOTIDE SEQUENCE [LARGE SCALE GENOMIC DNA]</scope>
</reference>
<dbReference type="OrthoDB" id="430476at2759"/>
<organism evidence="2 3">
    <name type="scientific">Daphnia pulex</name>
    <name type="common">Water flea</name>
    <dbReference type="NCBI Taxonomy" id="6669"/>
    <lineage>
        <taxon>Eukaryota</taxon>
        <taxon>Metazoa</taxon>
        <taxon>Ecdysozoa</taxon>
        <taxon>Arthropoda</taxon>
        <taxon>Crustacea</taxon>
        <taxon>Branchiopoda</taxon>
        <taxon>Diplostraca</taxon>
        <taxon>Cladocera</taxon>
        <taxon>Anomopoda</taxon>
        <taxon>Daphniidae</taxon>
        <taxon>Daphnia</taxon>
    </lineage>
</organism>
<keyword evidence="3" id="KW-1185">Reference proteome</keyword>
<dbReference type="KEGG" id="dpx:DAPPUDRAFT_255284"/>
<dbReference type="Proteomes" id="UP000000305">
    <property type="component" value="Unassembled WGS sequence"/>
</dbReference>
<dbReference type="AlphaFoldDB" id="E9H8X1"/>
<accession>E9H8X1</accession>
<gene>
    <name evidence="2" type="ORF">DAPPUDRAFT_255284</name>
</gene>
<feature type="region of interest" description="Disordered" evidence="1">
    <location>
        <begin position="1"/>
        <end position="41"/>
    </location>
</feature>
<name>E9H8X1_DAPPU</name>